<organism evidence="2">
    <name type="scientific">uncultured Rubrobacteraceae bacterium</name>
    <dbReference type="NCBI Taxonomy" id="349277"/>
    <lineage>
        <taxon>Bacteria</taxon>
        <taxon>Bacillati</taxon>
        <taxon>Actinomycetota</taxon>
        <taxon>Rubrobacteria</taxon>
        <taxon>Rubrobacterales</taxon>
        <taxon>Rubrobacteraceae</taxon>
        <taxon>environmental samples</taxon>
    </lineage>
</organism>
<gene>
    <name evidence="2" type="ORF">AVDCRST_MAG82-3676</name>
</gene>
<name>A0A6J4QXT7_9ACTN</name>
<protein>
    <submittedName>
        <fullName evidence="2">Translation initiation factor 1</fullName>
    </submittedName>
</protein>
<feature type="non-terminal residue" evidence="2">
    <location>
        <position position="1"/>
    </location>
</feature>
<reference evidence="2" key="1">
    <citation type="submission" date="2020-02" db="EMBL/GenBank/DDBJ databases">
        <authorList>
            <person name="Meier V. D."/>
        </authorList>
    </citation>
    <scope>NUCLEOTIDE SEQUENCE</scope>
    <source>
        <strain evidence="2">AVDCRST_MAG82</strain>
    </source>
</reference>
<accession>A0A6J4QXT7</accession>
<dbReference type="GO" id="GO:0003743">
    <property type="term" value="F:translation initiation factor activity"/>
    <property type="evidence" value="ECO:0007669"/>
    <property type="project" value="UniProtKB-KW"/>
</dbReference>
<dbReference type="AlphaFoldDB" id="A0A6J4QXT7"/>
<dbReference type="EMBL" id="CADCVA010000451">
    <property type="protein sequence ID" value="CAA9449664.1"/>
    <property type="molecule type" value="Genomic_DNA"/>
</dbReference>
<sequence>PGRTRQRAQRAGAHLGQDADELHPDIARRQGKGGVEPLRLEPGTYHLQVQDL</sequence>
<keyword evidence="2" id="KW-0396">Initiation factor</keyword>
<keyword evidence="2" id="KW-0648">Protein biosynthesis</keyword>
<evidence type="ECO:0000256" key="1">
    <source>
        <dbReference type="SAM" id="MobiDB-lite"/>
    </source>
</evidence>
<feature type="region of interest" description="Disordered" evidence="1">
    <location>
        <begin position="1"/>
        <end position="52"/>
    </location>
</feature>
<proteinExistence type="predicted"/>
<evidence type="ECO:0000313" key="2">
    <source>
        <dbReference type="EMBL" id="CAA9449664.1"/>
    </source>
</evidence>
<feature type="non-terminal residue" evidence="2">
    <location>
        <position position="52"/>
    </location>
</feature>